<name>A0A382AQW8_9ZZZZ</name>
<gene>
    <name evidence="2" type="ORF">METZ01_LOCUS156287</name>
</gene>
<accession>A0A382AQW8</accession>
<sequence>MCQIRRVTDTENDGPVLSADQMGTRSYGLNPFADMVQLFLGYSGPSDDDHRTSHIKRKKMTSDDVGSLRTERSSRSIRVRQSPAPGGGRPVNSKTRYVLIAIIILSCLGGDDESTGGLVLDVSLR</sequence>
<protein>
    <submittedName>
        <fullName evidence="2">Uncharacterized protein</fullName>
    </submittedName>
</protein>
<proteinExistence type="predicted"/>
<feature type="region of interest" description="Disordered" evidence="1">
    <location>
        <begin position="46"/>
        <end position="91"/>
    </location>
</feature>
<evidence type="ECO:0000256" key="1">
    <source>
        <dbReference type="SAM" id="MobiDB-lite"/>
    </source>
</evidence>
<organism evidence="2">
    <name type="scientific">marine metagenome</name>
    <dbReference type="NCBI Taxonomy" id="408172"/>
    <lineage>
        <taxon>unclassified sequences</taxon>
        <taxon>metagenomes</taxon>
        <taxon>ecological metagenomes</taxon>
    </lineage>
</organism>
<dbReference type="EMBL" id="UINC01026273">
    <property type="protein sequence ID" value="SVB03433.1"/>
    <property type="molecule type" value="Genomic_DNA"/>
</dbReference>
<reference evidence="2" key="1">
    <citation type="submission" date="2018-05" db="EMBL/GenBank/DDBJ databases">
        <authorList>
            <person name="Lanie J.A."/>
            <person name="Ng W.-L."/>
            <person name="Kazmierczak K.M."/>
            <person name="Andrzejewski T.M."/>
            <person name="Davidsen T.M."/>
            <person name="Wayne K.J."/>
            <person name="Tettelin H."/>
            <person name="Glass J.I."/>
            <person name="Rusch D."/>
            <person name="Podicherti R."/>
            <person name="Tsui H.-C.T."/>
            <person name="Winkler M.E."/>
        </authorList>
    </citation>
    <scope>NUCLEOTIDE SEQUENCE</scope>
</reference>
<evidence type="ECO:0000313" key="2">
    <source>
        <dbReference type="EMBL" id="SVB03433.1"/>
    </source>
</evidence>
<dbReference type="AlphaFoldDB" id="A0A382AQW8"/>